<dbReference type="AlphaFoldDB" id="M2NA89"/>
<accession>M2NA89</accession>
<dbReference type="HOGENOM" id="CLU_1440805_0_0_1"/>
<dbReference type="KEGG" id="bcom:BAUCODRAFT_514306"/>
<dbReference type="Proteomes" id="UP000011761">
    <property type="component" value="Unassembled WGS sequence"/>
</dbReference>
<organism evidence="1 2">
    <name type="scientific">Baudoinia panamericana (strain UAMH 10762)</name>
    <name type="common">Angels' share fungus</name>
    <name type="synonym">Baudoinia compniacensis (strain UAMH 10762)</name>
    <dbReference type="NCBI Taxonomy" id="717646"/>
    <lineage>
        <taxon>Eukaryota</taxon>
        <taxon>Fungi</taxon>
        <taxon>Dikarya</taxon>
        <taxon>Ascomycota</taxon>
        <taxon>Pezizomycotina</taxon>
        <taxon>Dothideomycetes</taxon>
        <taxon>Dothideomycetidae</taxon>
        <taxon>Mycosphaerellales</taxon>
        <taxon>Teratosphaeriaceae</taxon>
        <taxon>Baudoinia</taxon>
    </lineage>
</organism>
<dbReference type="RefSeq" id="XP_007677292.1">
    <property type="nucleotide sequence ID" value="XM_007679102.1"/>
</dbReference>
<dbReference type="EMBL" id="KB445556">
    <property type="protein sequence ID" value="EMC96039.1"/>
    <property type="molecule type" value="Genomic_DNA"/>
</dbReference>
<evidence type="ECO:0000313" key="2">
    <source>
        <dbReference type="Proteomes" id="UP000011761"/>
    </source>
</evidence>
<dbReference type="GeneID" id="19115067"/>
<protein>
    <submittedName>
        <fullName evidence="1">Uncharacterized protein</fullName>
    </submittedName>
</protein>
<name>M2NA89_BAUPA</name>
<gene>
    <name evidence="1" type="ORF">BAUCODRAFT_514306</name>
</gene>
<evidence type="ECO:0000313" key="1">
    <source>
        <dbReference type="EMBL" id="EMC96039.1"/>
    </source>
</evidence>
<sequence>MGGLIPVPDDVRNEVGVLLIPAHTPVVQVNVDVIVVRIVEGEPVHLVSVHVTVLEVVIVVTIVVPLREVVGVGLPDAGSVFKLVVMGRLLVGDVEPVPGADEDRLEDGAEEIGVLEGTEDVNDLEGSDEVEDRTEEIEKLDGIDVVRMDEVAEVDGIKVVLTDDLEMLVDVEAEGQHIINSGKLESAK</sequence>
<reference evidence="1 2" key="1">
    <citation type="journal article" date="2012" name="PLoS Pathog.">
        <title>Diverse lifestyles and strategies of plant pathogenesis encoded in the genomes of eighteen Dothideomycetes fungi.</title>
        <authorList>
            <person name="Ohm R.A."/>
            <person name="Feau N."/>
            <person name="Henrissat B."/>
            <person name="Schoch C.L."/>
            <person name="Horwitz B.A."/>
            <person name="Barry K.W."/>
            <person name="Condon B.J."/>
            <person name="Copeland A.C."/>
            <person name="Dhillon B."/>
            <person name="Glaser F."/>
            <person name="Hesse C.N."/>
            <person name="Kosti I."/>
            <person name="LaButti K."/>
            <person name="Lindquist E.A."/>
            <person name="Lucas S."/>
            <person name="Salamov A.A."/>
            <person name="Bradshaw R.E."/>
            <person name="Ciuffetti L."/>
            <person name="Hamelin R.C."/>
            <person name="Kema G.H.J."/>
            <person name="Lawrence C."/>
            <person name="Scott J.A."/>
            <person name="Spatafora J.W."/>
            <person name="Turgeon B.G."/>
            <person name="de Wit P.J.G.M."/>
            <person name="Zhong S."/>
            <person name="Goodwin S.B."/>
            <person name="Grigoriev I.V."/>
        </authorList>
    </citation>
    <scope>NUCLEOTIDE SEQUENCE [LARGE SCALE GENOMIC DNA]</scope>
    <source>
        <strain evidence="1 2">UAMH 10762</strain>
    </source>
</reference>
<proteinExistence type="predicted"/>
<keyword evidence="2" id="KW-1185">Reference proteome</keyword>